<feature type="region of interest" description="Disordered" evidence="1">
    <location>
        <begin position="89"/>
        <end position="125"/>
    </location>
</feature>
<dbReference type="AlphaFoldDB" id="A0A386UJ52"/>
<evidence type="ECO:0000256" key="2">
    <source>
        <dbReference type="SAM" id="Phobius"/>
    </source>
</evidence>
<evidence type="ECO:0000313" key="3">
    <source>
        <dbReference type="EMBL" id="AYF00506.1"/>
    </source>
</evidence>
<organism evidence="3 4">
    <name type="scientific">Paracoccus yeei</name>
    <dbReference type="NCBI Taxonomy" id="147645"/>
    <lineage>
        <taxon>Bacteria</taxon>
        <taxon>Pseudomonadati</taxon>
        <taxon>Pseudomonadota</taxon>
        <taxon>Alphaproteobacteria</taxon>
        <taxon>Rhodobacterales</taxon>
        <taxon>Paracoccaceae</taxon>
        <taxon>Paracoccus</taxon>
    </lineage>
</organism>
<reference evidence="4" key="1">
    <citation type="submission" date="2018-07" db="EMBL/GenBank/DDBJ databases">
        <title>Genome Structure of the Opportunistic Pathogen Paracoccus yeei (Alphaproteobacteria) and Identification of Putative Virulence Factors.</title>
        <authorList>
            <person name="Lasek R."/>
            <person name="Szuplewska M."/>
            <person name="Mitura M."/>
            <person name="Decewicz P."/>
            <person name="Chmielowska C."/>
            <person name="Pawlot A."/>
            <person name="Sentkowska D."/>
            <person name="Czarnecki J."/>
            <person name="Bartosik D."/>
        </authorList>
    </citation>
    <scope>NUCLEOTIDE SEQUENCE [LARGE SCALE GENOMIC DNA]</scope>
    <source>
        <strain evidence="4">CCUG 32053</strain>
    </source>
</reference>
<name>A0A386UJ52_9RHOB</name>
<evidence type="ECO:0000256" key="1">
    <source>
        <dbReference type="SAM" id="MobiDB-lite"/>
    </source>
</evidence>
<gene>
    <name evidence="3" type="ORF">PY32053_00832</name>
</gene>
<dbReference type="EMBL" id="CP031078">
    <property type="protein sequence ID" value="AYF00506.1"/>
    <property type="molecule type" value="Genomic_DNA"/>
</dbReference>
<feature type="transmembrane region" description="Helical" evidence="2">
    <location>
        <begin position="12"/>
        <end position="29"/>
    </location>
</feature>
<dbReference type="Proteomes" id="UP000272010">
    <property type="component" value="Chromosome"/>
</dbReference>
<accession>A0A386UJ52</accession>
<protein>
    <submittedName>
        <fullName evidence="3">Uncharacterized protein</fullName>
    </submittedName>
</protein>
<proteinExistence type="predicted"/>
<sequence>MERSVCNRNCWISGAIVGVLVLLFASGIGDLAWGGGLFLGVVAGGLFGALMVWLVCNERPELADAGNPGAGLTRTDWERSVADHQPDALLVSSTGPEGVTSTAQMPIVAGAMPRRPAPAERDETP</sequence>
<feature type="compositionally biased region" description="Polar residues" evidence="1">
    <location>
        <begin position="91"/>
        <end position="104"/>
    </location>
</feature>
<feature type="transmembrane region" description="Helical" evidence="2">
    <location>
        <begin position="35"/>
        <end position="56"/>
    </location>
</feature>
<evidence type="ECO:0000313" key="4">
    <source>
        <dbReference type="Proteomes" id="UP000272010"/>
    </source>
</evidence>
<keyword evidence="2" id="KW-0472">Membrane</keyword>
<keyword evidence="2" id="KW-0812">Transmembrane</keyword>
<keyword evidence="2" id="KW-1133">Transmembrane helix</keyword>